<dbReference type="GO" id="GO:0005634">
    <property type="term" value="C:nucleus"/>
    <property type="evidence" value="ECO:0007669"/>
    <property type="project" value="UniProtKB-SubCell"/>
</dbReference>
<keyword evidence="6" id="KW-0206">Cytoskeleton</keyword>
<keyword evidence="4" id="KW-0963">Cytoplasm</keyword>
<dbReference type="PANTHER" id="PTHR13142:SF1">
    <property type="entry name" value="INNER CENTROMERE PROTEIN"/>
    <property type="match status" value="1"/>
</dbReference>
<dbReference type="InterPro" id="IPR005635">
    <property type="entry name" value="Inner_centromere_prot_ARK-bd"/>
</dbReference>
<accession>A0A423XBD5</accession>
<sequence>MAMRPGPPRQPVGSAAWCAEERSSALQVARSEIEEFSYSARNELEWLNEHMAEIFSENQINVADIFKTPGKLRGKTPRTARKPAQNENRVPLSDLFTATPMDSPSPFKTTSSQHAKTPKFHIAEDKPVRLASLAATTREPFPVQHTTQDPLPVADSGYYGSQSQDAATVVDTLMRDAEPIRPPSPEDIPEPSEQKQAGLTETQPIERPSSATRHFEVSGSREEERTETAKGASPRLETVEDAEMATAPPSSPVNLLGFDSPEKSPARTPPRPPSVRPQAPPTEEEIELPAEEPPPVTAAADDDGVDVTRSPSEGSSPIRPLVRKSSMNFASLPAREPLTSNKSLGARMSRTSHIDQTRASYFPRLTGGKSLGVRHETHGDEHGAMDVDDEDEDETEDDNGNDAADDLHKQRSASTHSKTYTQRLHDQISMLGKSQAGGTQLSRSFPNLAGTRHSMLNAQPQTSQSTRQVAEEKAHLPSQEQHLAITPGSFPEDDEDDWIAPPTKREAAVQSPRPAAEKSYTADIMEGVHAKGTIGGADFDLPQQRKQTDTAVQLQSPRKPIEASEATSSVLGHNKSVSVPNVPHREPLDGAAGADKLRQGVSVSNPFAVEKVRDVESSEPPKSPPRSFRESPLKNSALRQVKSTFSSILKGSKGLLASSAALSAESKASLVDSPSTIRLAKQLANSTEPLRPGKEAQPLYPDLKQYMSSDSQPIPPSSSPLKSNGRRTRASTERDRKEQRHKEKEEKEVQHLAVQMDKLEKEREKEREKARVFSKEQERIAAANQLASRKEPEKAMQTPAPQEAIKTARTSPRKAKLQQEVEPKAAAGVAEPGATEEDFGMTDAPASKPAPLSIPRPTPGQTLKTPKRKQQEEREAQRKRDAKADLERKRAAIREEERRQEQERREKERQQAAAEEEAKKRAQRQAAIEKAKHTRAPPPPVRSQPNGPPEYNSVRDKAGIRPPSRLQRSTMHRPQEDVARPVNAVLSNTAKMSLKRPLQQLEGTDDGTQRPTAARNGPSQQKEVKRMRMSDEFDAEEEMEIQSYGTKIKGPPIRPSAGYKKDLPNKSLYASGYVPAPQSTTRDIFKAPIASQHHKSAHPQDLARISKGHIPFATSHHAAGAVHKTPARSGGGMATKSAAKSTGKTAARSSPRFQNGESIELPEIQTDDEDGEDAEEDKGLGVASWADTPALRRELMRQETVDPLQVFGPPAPLNMEEVFSKSKDKWHKFRARTSSANWSGADRLTEEEIRKDMAAREKMRREGGWSYELSREMS</sequence>
<feature type="compositionally biased region" description="Polar residues" evidence="8">
    <location>
        <begin position="194"/>
        <end position="203"/>
    </location>
</feature>
<feature type="compositionally biased region" description="Basic and acidic residues" evidence="8">
    <location>
        <begin position="373"/>
        <end position="385"/>
    </location>
</feature>
<feature type="compositionally biased region" description="Acidic residues" evidence="8">
    <location>
        <begin position="386"/>
        <end position="404"/>
    </location>
</feature>
<feature type="compositionally biased region" description="Basic and acidic residues" evidence="8">
    <location>
        <begin position="1022"/>
        <end position="1031"/>
    </location>
</feature>
<evidence type="ECO:0000259" key="9">
    <source>
        <dbReference type="Pfam" id="PF03941"/>
    </source>
</evidence>
<feature type="compositionally biased region" description="Polar residues" evidence="8">
    <location>
        <begin position="412"/>
        <end position="422"/>
    </location>
</feature>
<feature type="domain" description="Inner centromere protein ARK-binding" evidence="9">
    <location>
        <begin position="1163"/>
        <end position="1219"/>
    </location>
</feature>
<proteinExistence type="inferred from homology"/>
<feature type="compositionally biased region" description="Basic residues" evidence="8">
    <location>
        <begin position="70"/>
        <end position="81"/>
    </location>
</feature>
<feature type="compositionally biased region" description="Basic and acidic residues" evidence="8">
    <location>
        <begin position="213"/>
        <end position="228"/>
    </location>
</feature>
<feature type="region of interest" description="Disordered" evidence="8">
    <location>
        <begin position="1088"/>
        <end position="1182"/>
    </location>
</feature>
<dbReference type="InParanoid" id="A0A423XBD5"/>
<feature type="compositionally biased region" description="Polar residues" evidence="8">
    <location>
        <begin position="436"/>
        <end position="445"/>
    </location>
</feature>
<dbReference type="GO" id="GO:0007059">
    <property type="term" value="P:chromosome segregation"/>
    <property type="evidence" value="ECO:0007669"/>
    <property type="project" value="UniProtKB-KW"/>
</dbReference>
<keyword evidence="5" id="KW-0159">Chromosome partition</keyword>
<dbReference type="PANTHER" id="PTHR13142">
    <property type="entry name" value="INNER CENTROMERE PROTEIN"/>
    <property type="match status" value="1"/>
</dbReference>
<dbReference type="GO" id="GO:0005819">
    <property type="term" value="C:spindle"/>
    <property type="evidence" value="ECO:0007669"/>
    <property type="project" value="UniProtKB-SubCell"/>
</dbReference>
<reference evidence="10 11" key="1">
    <citation type="submission" date="2015-09" db="EMBL/GenBank/DDBJ databases">
        <title>Host preference determinants of Valsa canker pathogens revealed by comparative genomics.</title>
        <authorList>
            <person name="Yin Z."/>
            <person name="Huang L."/>
        </authorList>
    </citation>
    <scope>NUCLEOTIDE SEQUENCE [LARGE SCALE GENOMIC DNA]</scope>
    <source>
        <strain evidence="10 11">SXYLt</strain>
    </source>
</reference>
<evidence type="ECO:0000313" key="10">
    <source>
        <dbReference type="EMBL" id="ROW13252.1"/>
    </source>
</evidence>
<evidence type="ECO:0000256" key="7">
    <source>
        <dbReference type="ARBA" id="ARBA00023242"/>
    </source>
</evidence>
<evidence type="ECO:0000256" key="4">
    <source>
        <dbReference type="ARBA" id="ARBA00022490"/>
    </source>
</evidence>
<feature type="region of interest" description="Disordered" evidence="8">
    <location>
        <begin position="69"/>
        <end position="116"/>
    </location>
</feature>
<comment type="caution">
    <text evidence="10">The sequence shown here is derived from an EMBL/GenBank/DDBJ whole genome shotgun (WGS) entry which is preliminary data.</text>
</comment>
<evidence type="ECO:0000256" key="2">
    <source>
        <dbReference type="ARBA" id="ARBA00004186"/>
    </source>
</evidence>
<dbReference type="Pfam" id="PF03941">
    <property type="entry name" value="INCENP_ARK-bind"/>
    <property type="match status" value="1"/>
</dbReference>
<dbReference type="EMBL" id="LKEB01000021">
    <property type="protein sequence ID" value="ROW13252.1"/>
    <property type="molecule type" value="Genomic_DNA"/>
</dbReference>
<feature type="compositionally biased region" description="Pro residues" evidence="8">
    <location>
        <begin position="267"/>
        <end position="280"/>
    </location>
</feature>
<feature type="compositionally biased region" description="Pro residues" evidence="8">
    <location>
        <begin position="936"/>
        <end position="948"/>
    </location>
</feature>
<protein>
    <recommendedName>
        <fullName evidence="9">Inner centromere protein ARK-binding domain-containing protein</fullName>
    </recommendedName>
</protein>
<feature type="region of interest" description="Disordered" evidence="8">
    <location>
        <begin position="532"/>
        <end position="637"/>
    </location>
</feature>
<feature type="compositionally biased region" description="Low complexity" evidence="8">
    <location>
        <begin position="1134"/>
        <end position="1150"/>
    </location>
</feature>
<keyword evidence="7" id="KW-0539">Nucleus</keyword>
<evidence type="ECO:0000256" key="3">
    <source>
        <dbReference type="ARBA" id="ARBA00010042"/>
    </source>
</evidence>
<evidence type="ECO:0000313" key="11">
    <source>
        <dbReference type="Proteomes" id="UP000285146"/>
    </source>
</evidence>
<feature type="compositionally biased region" description="Basic and acidic residues" evidence="8">
    <location>
        <begin position="757"/>
        <end position="779"/>
    </location>
</feature>
<evidence type="ECO:0000256" key="1">
    <source>
        <dbReference type="ARBA" id="ARBA00004123"/>
    </source>
</evidence>
<feature type="compositionally biased region" description="Basic and acidic residues" evidence="8">
    <location>
        <begin position="730"/>
        <end position="750"/>
    </location>
</feature>
<name>A0A423XBD5_9PEZI</name>
<dbReference type="OrthoDB" id="6123at2759"/>
<feature type="compositionally biased region" description="Polar residues" evidence="8">
    <location>
        <begin position="454"/>
        <end position="468"/>
    </location>
</feature>
<evidence type="ECO:0000256" key="6">
    <source>
        <dbReference type="ARBA" id="ARBA00023212"/>
    </source>
</evidence>
<comment type="subcellular location">
    <subcellularLocation>
        <location evidence="2">Cytoplasm</location>
        <location evidence="2">Cytoskeleton</location>
        <location evidence="2">Spindle</location>
    </subcellularLocation>
    <subcellularLocation>
        <location evidence="1">Nucleus</location>
    </subcellularLocation>
</comment>
<feature type="compositionally biased region" description="Polar residues" evidence="8">
    <location>
        <begin position="565"/>
        <end position="579"/>
    </location>
</feature>
<feature type="compositionally biased region" description="Polar residues" evidence="8">
    <location>
        <begin position="100"/>
        <end position="115"/>
    </location>
</feature>
<gene>
    <name evidence="10" type="ORF">VPNG_04821</name>
</gene>
<dbReference type="STRING" id="1230097.A0A423XBD5"/>
<organism evidence="10 11">
    <name type="scientific">Cytospora leucostoma</name>
    <dbReference type="NCBI Taxonomy" id="1230097"/>
    <lineage>
        <taxon>Eukaryota</taxon>
        <taxon>Fungi</taxon>
        <taxon>Dikarya</taxon>
        <taxon>Ascomycota</taxon>
        <taxon>Pezizomycotina</taxon>
        <taxon>Sordariomycetes</taxon>
        <taxon>Sordariomycetidae</taxon>
        <taxon>Diaporthales</taxon>
        <taxon>Cytosporaceae</taxon>
        <taxon>Cytospora</taxon>
    </lineage>
</organism>
<dbReference type="Proteomes" id="UP000285146">
    <property type="component" value="Unassembled WGS sequence"/>
</dbReference>
<comment type="similarity">
    <text evidence="3">Belongs to the INCENP family.</text>
</comment>
<feature type="compositionally biased region" description="Acidic residues" evidence="8">
    <location>
        <begin position="1165"/>
        <end position="1176"/>
    </location>
</feature>
<evidence type="ECO:0000256" key="8">
    <source>
        <dbReference type="SAM" id="MobiDB-lite"/>
    </source>
</evidence>
<dbReference type="AlphaFoldDB" id="A0A423XBD5"/>
<feature type="compositionally biased region" description="Basic and acidic residues" evidence="8">
    <location>
        <begin position="869"/>
        <end position="920"/>
    </location>
</feature>
<evidence type="ECO:0000256" key="5">
    <source>
        <dbReference type="ARBA" id="ARBA00022829"/>
    </source>
</evidence>
<feature type="region of interest" description="Disordered" evidence="8">
    <location>
        <begin position="682"/>
        <end position="1064"/>
    </location>
</feature>
<keyword evidence="11" id="KW-1185">Reference proteome</keyword>
<feature type="region of interest" description="Disordered" evidence="8">
    <location>
        <begin position="137"/>
        <end position="520"/>
    </location>
</feature>